<protein>
    <submittedName>
        <fullName evidence="5">AraC family transcription regulator</fullName>
    </submittedName>
</protein>
<dbReference type="InterPro" id="IPR020449">
    <property type="entry name" value="Tscrpt_reg_AraC-type_HTH"/>
</dbReference>
<evidence type="ECO:0000256" key="3">
    <source>
        <dbReference type="ARBA" id="ARBA00023163"/>
    </source>
</evidence>
<dbReference type="InterPro" id="IPR052158">
    <property type="entry name" value="INH-QAR"/>
</dbReference>
<dbReference type="SMART" id="SM00342">
    <property type="entry name" value="HTH_ARAC"/>
    <property type="match status" value="1"/>
</dbReference>
<dbReference type="GO" id="GO:0043565">
    <property type="term" value="F:sequence-specific DNA binding"/>
    <property type="evidence" value="ECO:0007669"/>
    <property type="project" value="InterPro"/>
</dbReference>
<dbReference type="PROSITE" id="PS00041">
    <property type="entry name" value="HTH_ARAC_FAMILY_1"/>
    <property type="match status" value="1"/>
</dbReference>
<dbReference type="SUPFAM" id="SSF52317">
    <property type="entry name" value="Class I glutamine amidotransferase-like"/>
    <property type="match status" value="1"/>
</dbReference>
<dbReference type="SUPFAM" id="SSF46689">
    <property type="entry name" value="Homeodomain-like"/>
    <property type="match status" value="2"/>
</dbReference>
<dbReference type="InterPro" id="IPR029062">
    <property type="entry name" value="Class_I_gatase-like"/>
</dbReference>
<keyword evidence="1" id="KW-0805">Transcription regulation</keyword>
<evidence type="ECO:0000259" key="4">
    <source>
        <dbReference type="PROSITE" id="PS01124"/>
    </source>
</evidence>
<dbReference type="InterPro" id="IPR002818">
    <property type="entry name" value="DJ-1/PfpI"/>
</dbReference>
<dbReference type="Gene3D" id="1.10.10.60">
    <property type="entry name" value="Homeodomain-like"/>
    <property type="match status" value="1"/>
</dbReference>
<feature type="domain" description="HTH araC/xylS-type" evidence="4">
    <location>
        <begin position="209"/>
        <end position="307"/>
    </location>
</feature>
<dbReference type="RefSeq" id="WP_043177240.1">
    <property type="nucleotide sequence ID" value="NZ_CP009922.3"/>
</dbReference>
<dbReference type="HOGENOM" id="CLU_000445_59_0_11"/>
<evidence type="ECO:0000256" key="2">
    <source>
        <dbReference type="ARBA" id="ARBA00023125"/>
    </source>
</evidence>
<evidence type="ECO:0000313" key="6">
    <source>
        <dbReference type="Proteomes" id="UP000034034"/>
    </source>
</evidence>
<name>A0A0F7FZB6_9ACTN</name>
<accession>A0A0F7FZB6</accession>
<dbReference type="Gene3D" id="3.40.50.880">
    <property type="match status" value="1"/>
</dbReference>
<dbReference type="InterPro" id="IPR018062">
    <property type="entry name" value="HTH_AraC-typ_CS"/>
</dbReference>
<keyword evidence="2" id="KW-0238">DNA-binding</keyword>
<dbReference type="STRING" id="408015.SXIM_48030"/>
<evidence type="ECO:0000313" key="5">
    <source>
        <dbReference type="EMBL" id="AKG46187.1"/>
    </source>
</evidence>
<dbReference type="InterPro" id="IPR018060">
    <property type="entry name" value="HTH_AraC"/>
</dbReference>
<dbReference type="PANTHER" id="PTHR43130">
    <property type="entry name" value="ARAC-FAMILY TRANSCRIPTIONAL REGULATOR"/>
    <property type="match status" value="1"/>
</dbReference>
<dbReference type="PATRIC" id="fig|408015.6.peg.4862"/>
<keyword evidence="6" id="KW-1185">Reference proteome</keyword>
<dbReference type="EMBL" id="CP009922">
    <property type="protein sequence ID" value="AKG46187.1"/>
    <property type="molecule type" value="Genomic_DNA"/>
</dbReference>
<dbReference type="InterPro" id="IPR009057">
    <property type="entry name" value="Homeodomain-like_sf"/>
</dbReference>
<dbReference type="GO" id="GO:0003700">
    <property type="term" value="F:DNA-binding transcription factor activity"/>
    <property type="evidence" value="ECO:0007669"/>
    <property type="project" value="InterPro"/>
</dbReference>
<dbReference type="CDD" id="cd03137">
    <property type="entry name" value="GATase1_AraC_1"/>
    <property type="match status" value="1"/>
</dbReference>
<gene>
    <name evidence="5" type="ORF">SXIM_48030</name>
</gene>
<dbReference type="PRINTS" id="PR00032">
    <property type="entry name" value="HTHARAC"/>
</dbReference>
<dbReference type="Pfam" id="PF01965">
    <property type="entry name" value="DJ-1_PfpI"/>
    <property type="match status" value="1"/>
</dbReference>
<proteinExistence type="predicted"/>
<dbReference type="Proteomes" id="UP000034034">
    <property type="component" value="Chromosome"/>
</dbReference>
<organism evidence="5 6">
    <name type="scientific">Streptomyces xiamenensis</name>
    <dbReference type="NCBI Taxonomy" id="408015"/>
    <lineage>
        <taxon>Bacteria</taxon>
        <taxon>Bacillati</taxon>
        <taxon>Actinomycetota</taxon>
        <taxon>Actinomycetes</taxon>
        <taxon>Kitasatosporales</taxon>
        <taxon>Streptomycetaceae</taxon>
        <taxon>Streptomyces</taxon>
    </lineage>
</organism>
<dbReference type="Pfam" id="PF12833">
    <property type="entry name" value="HTH_18"/>
    <property type="match status" value="1"/>
</dbReference>
<dbReference type="PROSITE" id="PS01124">
    <property type="entry name" value="HTH_ARAC_FAMILY_2"/>
    <property type="match status" value="1"/>
</dbReference>
<evidence type="ECO:0000256" key="1">
    <source>
        <dbReference type="ARBA" id="ARBA00023015"/>
    </source>
</evidence>
<reference evidence="5" key="1">
    <citation type="submission" date="2019-08" db="EMBL/GenBank/DDBJ databases">
        <title>Complete genome sequence of a mangrove-derived Streptomyces xiamenensis.</title>
        <authorList>
            <person name="Xu J."/>
        </authorList>
    </citation>
    <scope>NUCLEOTIDE SEQUENCE</scope>
    <source>
        <strain evidence="5">318</strain>
    </source>
</reference>
<sequence length="322" mass="34328">MAILAVPRAYTLDIGIATHVFGRHPGYRVLVCAEGTEDADPDPGTPFAGTATGLGPAHPLSAAESADVVVVPGYDDPLLPLPSSYARTLRIATERGARMLAICTGVFALADIGALNGRTATTHWRHTAELRENYPEVGVAENRLFVEDGPFLTSAGAGAGIDACLHVVRGDFGAAVADGVTKDVVLPAARGAQEPQYVDGPVASREDLRATREWALAHLGSPLTVQGLAELSLLSRRTFIRRFARETGMPPMHWVAVQRILRARRLLETSGWTVERIARETGFGSAANFRTAFRRELGMTPSAYRAAHGGGQESGVPSRSTR</sequence>
<dbReference type="PANTHER" id="PTHR43130:SF3">
    <property type="entry name" value="HTH-TYPE TRANSCRIPTIONAL REGULATOR RV1931C"/>
    <property type="match status" value="1"/>
</dbReference>
<keyword evidence="3" id="KW-0804">Transcription</keyword>
<dbReference type="AlphaFoldDB" id="A0A0F7FZB6"/>
<dbReference type="KEGG" id="sxi:SXIM_48030"/>